<evidence type="ECO:0000256" key="3">
    <source>
        <dbReference type="ARBA" id="ARBA00023125"/>
    </source>
</evidence>
<keyword evidence="1" id="KW-0678">Repressor</keyword>
<proteinExistence type="predicted"/>
<evidence type="ECO:0000313" key="7">
    <source>
        <dbReference type="EMBL" id="BAV97735.1"/>
    </source>
</evidence>
<protein>
    <submittedName>
        <fullName evidence="7">LacI family transcriptional regulator</fullName>
    </submittedName>
</protein>
<dbReference type="EMBL" id="AP014940">
    <property type="protein sequence ID" value="BAV97735.1"/>
    <property type="molecule type" value="Genomic_DNA"/>
</dbReference>
<feature type="compositionally biased region" description="Basic and acidic residues" evidence="5">
    <location>
        <begin position="325"/>
        <end position="347"/>
    </location>
</feature>
<dbReference type="SUPFAM" id="SSF53822">
    <property type="entry name" value="Periplasmic binding protein-like I"/>
    <property type="match status" value="1"/>
</dbReference>
<name>A0AAU9AKC4_LYSEN</name>
<dbReference type="InterPro" id="IPR000843">
    <property type="entry name" value="HTH_LacI"/>
</dbReference>
<feature type="domain" description="HTH lacI-type" evidence="6">
    <location>
        <begin position="4"/>
        <end position="58"/>
    </location>
</feature>
<dbReference type="Proteomes" id="UP000218824">
    <property type="component" value="Chromosome"/>
</dbReference>
<dbReference type="GO" id="GO:0000976">
    <property type="term" value="F:transcription cis-regulatory region binding"/>
    <property type="evidence" value="ECO:0007669"/>
    <property type="project" value="TreeGrafter"/>
</dbReference>
<reference evidence="7 8" key="1">
    <citation type="journal article" date="2017" name="DNA Res.">
        <title>Complete genome sequence and expression profile of the commercial lytic enzyme producer Lysobacter enzymogenes M497-1.</title>
        <authorList>
            <person name="Takami H."/>
            <person name="Toyoda A."/>
            <person name="Uchiyama I."/>
            <person name="Itoh T."/>
            <person name="Takaki Y."/>
            <person name="Arai W."/>
            <person name="Nishi S."/>
            <person name="Kawai M."/>
            <person name="Shinya K."/>
            <person name="Ikeda H."/>
        </authorList>
    </citation>
    <scope>NUCLEOTIDE SEQUENCE [LARGE SCALE GENOMIC DNA]</scope>
    <source>
        <strain evidence="7 8">M497-1</strain>
    </source>
</reference>
<dbReference type="CDD" id="cd01392">
    <property type="entry name" value="HTH_LacI"/>
    <property type="match status" value="1"/>
</dbReference>
<evidence type="ECO:0000256" key="1">
    <source>
        <dbReference type="ARBA" id="ARBA00022491"/>
    </source>
</evidence>
<dbReference type="Gene3D" id="1.10.260.40">
    <property type="entry name" value="lambda repressor-like DNA-binding domains"/>
    <property type="match status" value="1"/>
</dbReference>
<feature type="region of interest" description="Disordered" evidence="5">
    <location>
        <begin position="311"/>
        <end position="353"/>
    </location>
</feature>
<gene>
    <name evidence="7" type="primary">rbsR</name>
    <name evidence="7" type="ORF">LEN_2248</name>
</gene>
<dbReference type="GO" id="GO:0003700">
    <property type="term" value="F:DNA-binding transcription factor activity"/>
    <property type="evidence" value="ECO:0007669"/>
    <property type="project" value="TreeGrafter"/>
</dbReference>
<evidence type="ECO:0000259" key="6">
    <source>
        <dbReference type="PROSITE" id="PS50932"/>
    </source>
</evidence>
<evidence type="ECO:0000256" key="5">
    <source>
        <dbReference type="SAM" id="MobiDB-lite"/>
    </source>
</evidence>
<dbReference type="SUPFAM" id="SSF47413">
    <property type="entry name" value="lambda repressor-like DNA-binding domains"/>
    <property type="match status" value="1"/>
</dbReference>
<dbReference type="InterPro" id="IPR028082">
    <property type="entry name" value="Peripla_BP_I"/>
</dbReference>
<dbReference type="Gene3D" id="3.40.50.2300">
    <property type="match status" value="2"/>
</dbReference>
<organism evidence="7 8">
    <name type="scientific">Lysobacter enzymogenes</name>
    <dbReference type="NCBI Taxonomy" id="69"/>
    <lineage>
        <taxon>Bacteria</taxon>
        <taxon>Pseudomonadati</taxon>
        <taxon>Pseudomonadota</taxon>
        <taxon>Gammaproteobacteria</taxon>
        <taxon>Lysobacterales</taxon>
        <taxon>Lysobacteraceae</taxon>
        <taxon>Lysobacter</taxon>
    </lineage>
</organism>
<dbReference type="SMART" id="SM00354">
    <property type="entry name" value="HTH_LACI"/>
    <property type="match status" value="1"/>
</dbReference>
<accession>A0AAU9AKC4</accession>
<dbReference type="PANTHER" id="PTHR30146">
    <property type="entry name" value="LACI-RELATED TRANSCRIPTIONAL REPRESSOR"/>
    <property type="match status" value="1"/>
</dbReference>
<dbReference type="PROSITE" id="PS50932">
    <property type="entry name" value="HTH_LACI_2"/>
    <property type="match status" value="1"/>
</dbReference>
<dbReference type="Pfam" id="PF13377">
    <property type="entry name" value="Peripla_BP_3"/>
    <property type="match status" value="1"/>
</dbReference>
<keyword evidence="2" id="KW-0805">Transcription regulation</keyword>
<dbReference type="InterPro" id="IPR046335">
    <property type="entry name" value="LacI/GalR-like_sensor"/>
</dbReference>
<evidence type="ECO:0000256" key="2">
    <source>
        <dbReference type="ARBA" id="ARBA00023015"/>
    </source>
</evidence>
<dbReference type="RefSeq" id="WP_096377816.1">
    <property type="nucleotide sequence ID" value="NZ_AP014940.1"/>
</dbReference>
<evidence type="ECO:0000313" key="8">
    <source>
        <dbReference type="Proteomes" id="UP000218824"/>
    </source>
</evidence>
<dbReference type="KEGG" id="lem:LEN_2248"/>
<keyword evidence="3" id="KW-0238">DNA-binding</keyword>
<dbReference type="PRINTS" id="PR00036">
    <property type="entry name" value="HTHLACI"/>
</dbReference>
<dbReference type="PANTHER" id="PTHR30146:SF151">
    <property type="entry name" value="HTH-TYPE TRANSCRIPTIONAL REPRESSOR CYTR"/>
    <property type="match status" value="1"/>
</dbReference>
<dbReference type="Pfam" id="PF00356">
    <property type="entry name" value="LacI"/>
    <property type="match status" value="1"/>
</dbReference>
<dbReference type="InterPro" id="IPR010982">
    <property type="entry name" value="Lambda_DNA-bd_dom_sf"/>
</dbReference>
<evidence type="ECO:0000256" key="4">
    <source>
        <dbReference type="ARBA" id="ARBA00023163"/>
    </source>
</evidence>
<dbReference type="AlphaFoldDB" id="A0AAU9AKC4"/>
<dbReference type="CDD" id="cd06267">
    <property type="entry name" value="PBP1_LacI_sugar_binding-like"/>
    <property type="match status" value="1"/>
</dbReference>
<keyword evidence="4" id="KW-0804">Transcription</keyword>
<dbReference type="GeneID" id="83064113"/>
<sequence>MVSVTIKDVARAAQVSVATVSRTLNGHGNVAEDVRRRVLAVANDLRYTPHAAARSLSSRRTQTLGVVLPDLHGEFFSELVRGVDQVAREHRLHLLVSSYHGQPEEQVSALRAMRGRVDGLLVMSPYAAAQVSIAEELAATLPTVLINAQDAAAETPSLNVDNYGGAQAMVEHLVAAGHRRIAFIAGPEDNFDANERLRGYREALARLLPGAPEWVLPGRFDEASGNAAGNALLAASERPDAVFAANDMMALGCLFGLVQGGLRVPDDIAVTGFDDIPLARYVHPALTTMRVNIAELGARAARMLLARLNPEPAADAAQAPGEHSNPLEKPRQSEPLRPELIVRESGLRRGGGA</sequence>